<sequence length="404" mass="42282">MSSEAYVYDAIRTPRGRGKANGALHGTKPIDLVTGLMREVTRRLPGLDPAAVDDVVLGVVGPVGDQGSDIARIAAVAAGLPDTVAGVQENRFCASGLEAVNMAAMKVRSGWEDLVLAGGVESMSRVPMASDGGAWFNDPMTNLDTGFVPQGIGADLIATLGGYTRRDVDEYAALSQERAAAAWKEGRFEKSVVPVKDRSGLTVLDHDEYMRPGTTADTLAKLKPSFKDIGDLGGFDAVALQKYHWVEKIDHVHHAGNSSGIVDGAALVAIGNKEIGERYGLTPRARVVSVAVSGSEPTIMLTGPAPATRKALAKAGLTIDDIDLVEINEAFAAVVLRFVEDMGLSLDKVNVNGGAIALGHPLGATGAMILGTLVDELERQDKRYGLATLCVGGGMGIATIVERV</sequence>
<comment type="similarity">
    <text evidence="1 5">Belongs to the thiolase-like superfamily. Thiolase family.</text>
</comment>
<dbReference type="PANTHER" id="PTHR43365:SF1">
    <property type="entry name" value="ACETYL-COA C-ACYLTRANSFERASE"/>
    <property type="match status" value="1"/>
</dbReference>
<evidence type="ECO:0000256" key="5">
    <source>
        <dbReference type="RuleBase" id="RU003557"/>
    </source>
</evidence>
<name>A0A516RGD1_STRST</name>
<dbReference type="Pfam" id="PF02803">
    <property type="entry name" value="Thiolase_C"/>
    <property type="match status" value="1"/>
</dbReference>
<dbReference type="SUPFAM" id="SSF53901">
    <property type="entry name" value="Thiolase-like"/>
    <property type="match status" value="2"/>
</dbReference>
<dbReference type="PIRSF" id="PIRSF000429">
    <property type="entry name" value="Ac-CoA_Ac_transf"/>
    <property type="match status" value="1"/>
</dbReference>
<evidence type="ECO:0000256" key="2">
    <source>
        <dbReference type="ARBA" id="ARBA00022679"/>
    </source>
</evidence>
<dbReference type="InterPro" id="IPR020617">
    <property type="entry name" value="Thiolase_C"/>
</dbReference>
<dbReference type="AlphaFoldDB" id="A0A516RGD1"/>
<dbReference type="GO" id="GO:0003985">
    <property type="term" value="F:acetyl-CoA C-acetyltransferase activity"/>
    <property type="evidence" value="ECO:0007669"/>
    <property type="project" value="UniProtKB-EC"/>
</dbReference>
<dbReference type="PROSITE" id="PS00099">
    <property type="entry name" value="THIOLASE_3"/>
    <property type="match status" value="1"/>
</dbReference>
<dbReference type="InterPro" id="IPR020616">
    <property type="entry name" value="Thiolase_N"/>
</dbReference>
<evidence type="ECO:0000256" key="3">
    <source>
        <dbReference type="ARBA" id="ARBA00023315"/>
    </source>
</evidence>
<evidence type="ECO:0000259" key="6">
    <source>
        <dbReference type="Pfam" id="PF00108"/>
    </source>
</evidence>
<dbReference type="EC" id="2.3.1.9" evidence="8"/>
<gene>
    <name evidence="8" type="ORF">FH965_32615</name>
</gene>
<dbReference type="PANTHER" id="PTHR43365">
    <property type="entry name" value="BLR7806 PROTEIN"/>
    <property type="match status" value="1"/>
</dbReference>
<keyword evidence="2 5" id="KW-0808">Transferase</keyword>
<organism evidence="8 9">
    <name type="scientific">Streptomyces spectabilis</name>
    <dbReference type="NCBI Taxonomy" id="68270"/>
    <lineage>
        <taxon>Bacteria</taxon>
        <taxon>Bacillati</taxon>
        <taxon>Actinomycetota</taxon>
        <taxon>Actinomycetes</taxon>
        <taxon>Kitasatosporales</taxon>
        <taxon>Streptomycetaceae</taxon>
        <taxon>Streptomyces</taxon>
    </lineage>
</organism>
<feature type="active site" description="Proton acceptor" evidence="4">
    <location>
        <position position="390"/>
    </location>
</feature>
<reference evidence="8 9" key="1">
    <citation type="journal article" date="2019" name="J. Ind. Microbiol. Biotechnol.">
        <title>The complete genomic sequence of Streptomyces spectabilis NRRL-2792 and identification of secondary metabolite biosynthetic gene clusters.</title>
        <authorList>
            <person name="Sinha A."/>
            <person name="Phillips-Salemka S."/>
            <person name="Niraula T.A."/>
            <person name="Short K.A."/>
            <person name="Niraula N.P."/>
        </authorList>
    </citation>
    <scope>NUCLEOTIDE SEQUENCE [LARGE SCALE GENOMIC DNA]</scope>
    <source>
        <strain evidence="8 9">NRRL 2792</strain>
    </source>
</reference>
<evidence type="ECO:0000256" key="4">
    <source>
        <dbReference type="PIRSR" id="PIRSR000429-1"/>
    </source>
</evidence>
<dbReference type="Pfam" id="PF00108">
    <property type="entry name" value="Thiolase_N"/>
    <property type="match status" value="1"/>
</dbReference>
<feature type="active site" description="Proton acceptor" evidence="4">
    <location>
        <position position="360"/>
    </location>
</feature>
<dbReference type="NCBIfam" id="TIGR01930">
    <property type="entry name" value="AcCoA-C-Actrans"/>
    <property type="match status" value="1"/>
</dbReference>
<proteinExistence type="inferred from homology"/>
<evidence type="ECO:0000256" key="1">
    <source>
        <dbReference type="ARBA" id="ARBA00010982"/>
    </source>
</evidence>
<accession>A0A516RGD1</accession>
<dbReference type="CDD" id="cd00751">
    <property type="entry name" value="thiolase"/>
    <property type="match status" value="1"/>
</dbReference>
<dbReference type="InterPro" id="IPR020610">
    <property type="entry name" value="Thiolase_AS"/>
</dbReference>
<dbReference type="InterPro" id="IPR020613">
    <property type="entry name" value="Thiolase_CS"/>
</dbReference>
<dbReference type="Proteomes" id="UP000316806">
    <property type="component" value="Chromosome"/>
</dbReference>
<keyword evidence="3 5" id="KW-0012">Acyltransferase</keyword>
<dbReference type="InterPro" id="IPR002155">
    <property type="entry name" value="Thiolase"/>
</dbReference>
<evidence type="ECO:0000313" key="8">
    <source>
        <dbReference type="EMBL" id="QDQ14711.1"/>
    </source>
</evidence>
<dbReference type="PROSITE" id="PS00737">
    <property type="entry name" value="THIOLASE_2"/>
    <property type="match status" value="1"/>
</dbReference>
<protein>
    <submittedName>
        <fullName evidence="8">Acetyl-CoA C-acetyltransferase</fullName>
        <ecNumber evidence="8">2.3.1.9</ecNumber>
    </submittedName>
</protein>
<feature type="domain" description="Thiolase N-terminal" evidence="6">
    <location>
        <begin position="6"/>
        <end position="230"/>
    </location>
</feature>
<feature type="domain" description="Thiolase C-terminal" evidence="7">
    <location>
        <begin position="282"/>
        <end position="403"/>
    </location>
</feature>
<feature type="active site" description="Acyl-thioester intermediate" evidence="4">
    <location>
        <position position="93"/>
    </location>
</feature>
<dbReference type="InterPro" id="IPR016039">
    <property type="entry name" value="Thiolase-like"/>
</dbReference>
<dbReference type="EMBL" id="CP040916">
    <property type="protein sequence ID" value="QDQ14711.1"/>
    <property type="molecule type" value="Genomic_DNA"/>
</dbReference>
<evidence type="ECO:0000313" key="9">
    <source>
        <dbReference type="Proteomes" id="UP000316806"/>
    </source>
</evidence>
<evidence type="ECO:0000259" key="7">
    <source>
        <dbReference type="Pfam" id="PF02803"/>
    </source>
</evidence>
<dbReference type="Gene3D" id="3.40.47.10">
    <property type="match status" value="2"/>
</dbReference>
<dbReference type="RefSeq" id="WP_144321919.1">
    <property type="nucleotide sequence ID" value="NZ_CP040916.1"/>
</dbReference>
<dbReference type="NCBIfam" id="NF006090">
    <property type="entry name" value="PRK08242.1"/>
    <property type="match status" value="1"/>
</dbReference>